<accession>A0A2N8R940</accession>
<dbReference type="SUPFAM" id="SSF52540">
    <property type="entry name" value="P-loop containing nucleoside triphosphate hydrolases"/>
    <property type="match status" value="1"/>
</dbReference>
<dbReference type="AlphaFoldDB" id="A0A2N8R940"/>
<dbReference type="InterPro" id="IPR027417">
    <property type="entry name" value="P-loop_NTPase"/>
</dbReference>
<evidence type="ECO:0000313" key="1">
    <source>
        <dbReference type="EMBL" id="PNF57603.1"/>
    </source>
</evidence>
<organism evidence="1 2">
    <name type="scientific">Stutzerimonas stutzeri</name>
    <name type="common">Pseudomonas stutzeri</name>
    <dbReference type="NCBI Taxonomy" id="316"/>
    <lineage>
        <taxon>Bacteria</taxon>
        <taxon>Pseudomonadati</taxon>
        <taxon>Pseudomonadota</taxon>
        <taxon>Gammaproteobacteria</taxon>
        <taxon>Pseudomonadales</taxon>
        <taxon>Pseudomonadaceae</taxon>
        <taxon>Stutzerimonas</taxon>
    </lineage>
</organism>
<dbReference type="Gene3D" id="3.40.50.300">
    <property type="entry name" value="P-loop containing nucleotide triphosphate hydrolases"/>
    <property type="match status" value="1"/>
</dbReference>
<evidence type="ECO:0000313" key="2">
    <source>
        <dbReference type="Proteomes" id="UP000236003"/>
    </source>
</evidence>
<protein>
    <recommendedName>
        <fullName evidence="3">Plasmid stability protein StbB</fullName>
    </recommendedName>
</protein>
<dbReference type="Proteomes" id="UP000236003">
    <property type="component" value="Unassembled WGS sequence"/>
</dbReference>
<reference evidence="1 2" key="1">
    <citation type="submission" date="2018-01" db="EMBL/GenBank/DDBJ databases">
        <title>Denitrification phenotypes of diverse strains of Pseudomonas stutzeri.</title>
        <authorList>
            <person name="Milligan D.A."/>
            <person name="Bergaust L."/>
            <person name="Bakken L.R."/>
            <person name="Frostegard A."/>
        </authorList>
    </citation>
    <scope>NUCLEOTIDE SEQUENCE [LARGE SCALE GENOMIC DNA]</scope>
    <source>
        <strain evidence="1 2">CCUG 44592</strain>
    </source>
</reference>
<sequence>MKIVITNQQGRIGKSSIAGNAFLPFMPEGTQFFSIESLNDGAEQFGVELTKHRGGDTLDILSQVMTADHVLLDVGASNFEQFFLGLTEFSGVEDFDLFVVPTVPGKRESLETMKTVAKLRAFGVPADRIRIVFNMVDLQDLAEPLESAVKRSFAEILDFSKSEKSCVADPKIALRKSNLFDHLSRSRQTLGEALADKTDYAAEMRATVSDPEEHKRVRDAFAAMRLAKLVAADCHDLFKRVTAGIQ</sequence>
<proteinExistence type="predicted"/>
<comment type="caution">
    <text evidence="1">The sequence shown here is derived from an EMBL/GenBank/DDBJ whole genome shotgun (WGS) entry which is preliminary data.</text>
</comment>
<evidence type="ECO:0008006" key="3">
    <source>
        <dbReference type="Google" id="ProtNLM"/>
    </source>
</evidence>
<name>A0A2N8R940_STUST</name>
<dbReference type="RefSeq" id="WP_102821619.1">
    <property type="nucleotide sequence ID" value="NZ_JAMOHR010000032.1"/>
</dbReference>
<gene>
    <name evidence="1" type="ORF">CXK99_20655</name>
</gene>
<dbReference type="EMBL" id="POUM01000024">
    <property type="protein sequence ID" value="PNF57603.1"/>
    <property type="molecule type" value="Genomic_DNA"/>
</dbReference>